<dbReference type="SUPFAM" id="SSF53098">
    <property type="entry name" value="Ribonuclease H-like"/>
    <property type="match status" value="1"/>
</dbReference>
<dbReference type="Gene3D" id="1.10.10.60">
    <property type="entry name" value="Homeodomain-like"/>
    <property type="match status" value="1"/>
</dbReference>
<dbReference type="PANTHER" id="PTHR46889:SF4">
    <property type="entry name" value="TRANSPOSASE INSO FOR INSERTION SEQUENCE ELEMENT IS911B-RELATED"/>
    <property type="match status" value="1"/>
</dbReference>
<dbReference type="InterPro" id="IPR048020">
    <property type="entry name" value="Transpos_IS3"/>
</dbReference>
<dbReference type="InterPro" id="IPR009057">
    <property type="entry name" value="Homeodomain-like_sf"/>
</dbReference>
<dbReference type="Gene3D" id="3.30.420.10">
    <property type="entry name" value="Ribonuclease H-like superfamily/Ribonuclease H"/>
    <property type="match status" value="1"/>
</dbReference>
<dbReference type="Pfam" id="PF01527">
    <property type="entry name" value="HTH_Tnp_1"/>
    <property type="match status" value="1"/>
</dbReference>
<comment type="caution">
    <text evidence="3">The sequence shown here is derived from an EMBL/GenBank/DDBJ whole genome shotgun (WGS) entry which is preliminary data.</text>
</comment>
<reference evidence="3 4" key="1">
    <citation type="submission" date="2023-09" db="EMBL/GenBank/DDBJ databases">
        <authorList>
            <person name="Rey-Velasco X."/>
        </authorList>
    </citation>
    <scope>NUCLEOTIDE SEQUENCE [LARGE SCALE GENOMIC DNA]</scope>
    <source>
        <strain evidence="3 4">W431</strain>
    </source>
</reference>
<dbReference type="InterPro" id="IPR002514">
    <property type="entry name" value="Transposase_8"/>
</dbReference>
<sequence>MAKKSRKNFSPEFRLETAQLVLDHDYTHEEAAKAMNVGYSTIGKWVKQLREERQGQAPKAAPMTPEQIEIRELKKKIERIELEKEILKKGYGSVDVGLTEQFELIEKLNQSHKVKYSIKLLCEVFGVHRSSYKYWSLRDNSLSTEELTLRAEVKAAHVLSGGSAGARTVADIVTQNGIGLSRYRAARLMKDLGLVSCQLPQHAYKKASKEHVAIPNLLERQFAVTAPNQVWCGDVTYVWTGNRWAYLAVVIDLFARKPIGWAMSHSPDSELTVKALTMAYELRERPENVIFHSDQGSHYTSRKFRQSIWRYRITQSMSRRGNCWDNAPMERFFRSLKTEWIPTVGYRNFNEAKIEITKYIIGYYSQVRPHQYNGGLTPNESEKRYWLNYKTVANLT</sequence>
<feature type="domain" description="Integrase catalytic" evidence="2">
    <location>
        <begin position="223"/>
        <end position="386"/>
    </location>
</feature>
<dbReference type="PANTHER" id="PTHR46889">
    <property type="entry name" value="TRANSPOSASE INSF FOR INSERTION SEQUENCE IS3B-RELATED"/>
    <property type="match status" value="1"/>
</dbReference>
<comment type="similarity">
    <text evidence="1">Belongs to the transposase 8 family.</text>
</comment>
<evidence type="ECO:0000259" key="2">
    <source>
        <dbReference type="PROSITE" id="PS50994"/>
    </source>
</evidence>
<dbReference type="InterPro" id="IPR001584">
    <property type="entry name" value="Integrase_cat-core"/>
</dbReference>
<protein>
    <submittedName>
        <fullName evidence="3">IS3 family transposase</fullName>
    </submittedName>
</protein>
<keyword evidence="4" id="KW-1185">Reference proteome</keyword>
<evidence type="ECO:0000313" key="4">
    <source>
        <dbReference type="Proteomes" id="UP001266357"/>
    </source>
</evidence>
<evidence type="ECO:0000313" key="3">
    <source>
        <dbReference type="EMBL" id="MDT0605380.1"/>
    </source>
</evidence>
<dbReference type="InterPro" id="IPR036397">
    <property type="entry name" value="RNaseH_sf"/>
</dbReference>
<dbReference type="RefSeq" id="WP_311585130.1">
    <property type="nucleotide sequence ID" value="NZ_JAVRIF010000020.1"/>
</dbReference>
<dbReference type="EMBL" id="JAVRIF010000020">
    <property type="protein sequence ID" value="MDT0605380.1"/>
    <property type="molecule type" value="Genomic_DNA"/>
</dbReference>
<dbReference type="NCBIfam" id="NF033516">
    <property type="entry name" value="transpos_IS3"/>
    <property type="match status" value="1"/>
</dbReference>
<dbReference type="PROSITE" id="PS50994">
    <property type="entry name" value="INTEGRASE"/>
    <property type="match status" value="1"/>
</dbReference>
<evidence type="ECO:0000256" key="1">
    <source>
        <dbReference type="ARBA" id="ARBA00009964"/>
    </source>
</evidence>
<dbReference type="InterPro" id="IPR050900">
    <property type="entry name" value="Transposase_IS3/IS150/IS904"/>
</dbReference>
<name>A0ABU3A5D0_9GAMM</name>
<dbReference type="Proteomes" id="UP001266357">
    <property type="component" value="Unassembled WGS sequence"/>
</dbReference>
<dbReference type="Pfam" id="PF00665">
    <property type="entry name" value="rve"/>
    <property type="match status" value="1"/>
</dbReference>
<accession>A0ABU3A5D0</accession>
<dbReference type="SUPFAM" id="SSF46689">
    <property type="entry name" value="Homeodomain-like"/>
    <property type="match status" value="1"/>
</dbReference>
<proteinExistence type="inferred from homology"/>
<gene>
    <name evidence="3" type="ORF">RM573_17400</name>
</gene>
<organism evidence="3 4">
    <name type="scientific">Thalassotalea castellviae</name>
    <dbReference type="NCBI Taxonomy" id="3075612"/>
    <lineage>
        <taxon>Bacteria</taxon>
        <taxon>Pseudomonadati</taxon>
        <taxon>Pseudomonadota</taxon>
        <taxon>Gammaproteobacteria</taxon>
        <taxon>Alteromonadales</taxon>
        <taxon>Colwelliaceae</taxon>
        <taxon>Thalassotalea</taxon>
    </lineage>
</organism>
<dbReference type="InterPro" id="IPR012337">
    <property type="entry name" value="RNaseH-like_sf"/>
</dbReference>